<dbReference type="Proteomes" id="UP000078348">
    <property type="component" value="Unassembled WGS sequence"/>
</dbReference>
<dbReference type="InterPro" id="IPR019533">
    <property type="entry name" value="Peptidase_S26"/>
</dbReference>
<evidence type="ECO:0000313" key="2">
    <source>
        <dbReference type="Proteomes" id="UP000078348"/>
    </source>
</evidence>
<dbReference type="SUPFAM" id="SSF51306">
    <property type="entry name" value="LexA/Signal peptidase"/>
    <property type="match status" value="1"/>
</dbReference>
<proteinExistence type="predicted"/>
<dbReference type="OrthoDB" id="308440at2759"/>
<protein>
    <recommendedName>
        <fullName evidence="3">Mitochondrial inner membrane protease subunit 2</fullName>
    </recommendedName>
</protein>
<gene>
    <name evidence="1" type="ORF">AV274_2297</name>
</gene>
<evidence type="ECO:0000313" key="1">
    <source>
        <dbReference type="EMBL" id="OAO15981.1"/>
    </source>
</evidence>
<comment type="caution">
    <text evidence="1">The sequence shown here is derived from an EMBL/GenBank/DDBJ whole genome shotgun (WGS) entry which is preliminary data.</text>
</comment>
<sequence>MKWISPVIVKLNNIRSFPSLYRGFADTRLLARNIPHPSNTTVFPGDLVVFQHPWDEKKLLVRRVKSFYQAGSTKDSQLVWVASETLNGGIDSRTFGPIPVSSILARAIYYYNNDYTHGPIKNNEKAYSYDEAFISQGKQFFE</sequence>
<dbReference type="PANTHER" id="PTHR47040">
    <property type="entry name" value="OSJNBA0068L06.9 PROTEIN"/>
    <property type="match status" value="1"/>
</dbReference>
<dbReference type="AlphaFoldDB" id="A0A196SI42"/>
<name>A0A196SI42_BLAHN</name>
<dbReference type="PANTHER" id="PTHR47040:SF1">
    <property type="entry name" value="MITOCHONDRIAL ATP-INDEPENDENT INNER MEMBRANE PROTEASE SUBUNIT 2"/>
    <property type="match status" value="1"/>
</dbReference>
<evidence type="ECO:0008006" key="3">
    <source>
        <dbReference type="Google" id="ProtNLM"/>
    </source>
</evidence>
<dbReference type="GO" id="GO:0006465">
    <property type="term" value="P:signal peptide processing"/>
    <property type="evidence" value="ECO:0007669"/>
    <property type="project" value="InterPro"/>
</dbReference>
<dbReference type="Gene3D" id="2.10.109.10">
    <property type="entry name" value="Umud Fragment, subunit A"/>
    <property type="match status" value="1"/>
</dbReference>
<dbReference type="EMBL" id="LXWW01000106">
    <property type="protein sequence ID" value="OAO15981.1"/>
    <property type="molecule type" value="Genomic_DNA"/>
</dbReference>
<keyword evidence="2" id="KW-1185">Reference proteome</keyword>
<accession>A0A196SI42</accession>
<dbReference type="CDD" id="cd06530">
    <property type="entry name" value="S26_SPase_I"/>
    <property type="match status" value="1"/>
</dbReference>
<dbReference type="STRING" id="478820.A0A196SI42"/>
<dbReference type="InterPro" id="IPR036286">
    <property type="entry name" value="LexA/Signal_pep-like_sf"/>
</dbReference>
<dbReference type="InterPro" id="IPR053307">
    <property type="entry name" value="Mitochondrial_IM_protease"/>
</dbReference>
<reference evidence="1 2" key="1">
    <citation type="submission" date="2016-05" db="EMBL/GenBank/DDBJ databases">
        <title>Nuclear genome of Blastocystis sp. subtype 1 NandII.</title>
        <authorList>
            <person name="Gentekaki E."/>
            <person name="Curtis B."/>
            <person name="Stairs C."/>
            <person name="Eme L."/>
            <person name="Herman E."/>
            <person name="Klimes V."/>
            <person name="Arias M.C."/>
            <person name="Elias M."/>
            <person name="Hilliou F."/>
            <person name="Klute M."/>
            <person name="Malik S.-B."/>
            <person name="Pightling A."/>
            <person name="Rachubinski R."/>
            <person name="Salas D."/>
            <person name="Schlacht A."/>
            <person name="Suga H."/>
            <person name="Archibald J."/>
            <person name="Ball S.G."/>
            <person name="Clark G."/>
            <person name="Dacks J."/>
            <person name="Van Der Giezen M."/>
            <person name="Tsaousis A."/>
            <person name="Roger A."/>
        </authorList>
    </citation>
    <scope>NUCLEOTIDE SEQUENCE [LARGE SCALE GENOMIC DNA]</scope>
    <source>
        <strain evidence="2">ATCC 50177 / NandII</strain>
    </source>
</reference>
<dbReference type="GO" id="GO:0004252">
    <property type="term" value="F:serine-type endopeptidase activity"/>
    <property type="evidence" value="ECO:0007669"/>
    <property type="project" value="InterPro"/>
</dbReference>
<organism evidence="1 2">
    <name type="scientific">Blastocystis sp. subtype 1 (strain ATCC 50177 / NandII)</name>
    <dbReference type="NCBI Taxonomy" id="478820"/>
    <lineage>
        <taxon>Eukaryota</taxon>
        <taxon>Sar</taxon>
        <taxon>Stramenopiles</taxon>
        <taxon>Bigyra</taxon>
        <taxon>Opalozoa</taxon>
        <taxon>Opalinata</taxon>
        <taxon>Blastocystidae</taxon>
        <taxon>Blastocystis</taxon>
    </lineage>
</organism>